<organism evidence="1 2">
    <name type="scientific">Sulfitobacter pontiacus</name>
    <dbReference type="NCBI Taxonomy" id="60137"/>
    <lineage>
        <taxon>Bacteria</taxon>
        <taxon>Pseudomonadati</taxon>
        <taxon>Pseudomonadota</taxon>
        <taxon>Alphaproteobacteria</taxon>
        <taxon>Rhodobacterales</taxon>
        <taxon>Roseobacteraceae</taxon>
        <taxon>Sulfitobacter</taxon>
    </lineage>
</organism>
<dbReference type="EMBL" id="FNNB01000012">
    <property type="protein sequence ID" value="SDX69367.1"/>
    <property type="molecule type" value="Genomic_DNA"/>
</dbReference>
<reference evidence="2" key="1">
    <citation type="submission" date="2016-10" db="EMBL/GenBank/DDBJ databases">
        <authorList>
            <person name="Varghese N."/>
            <person name="Submissions S."/>
        </authorList>
    </citation>
    <scope>NUCLEOTIDE SEQUENCE [LARGE SCALE GENOMIC DNA]</scope>
    <source>
        <strain evidence="2">DSM 10014</strain>
    </source>
</reference>
<proteinExistence type="predicted"/>
<sequence length="254" mass="29390">MTYINDEIDEIEETLEKWLERENDLVTSFLIQNYKNSETSEFVTHGLARRLATLKHSIERIFEILPPKKTDPTHEELLDVTNHLQAFLINVYGAIDNLARIWCLEACIKQPNGKAIPRNQIGFKATHKCVRKSLSKPFQVYLNKSNEWFKYLEGYRDALAHRIPPYIPPSIHSEVDAVKNRDLELEINEARGDYKRRSELLSQQKRLGTFVPVMMHSFSESAQPVYVHTQLICDFSTVVEIGEHLLGELQAIPT</sequence>
<dbReference type="AlphaFoldDB" id="A0A1H3DSQ1"/>
<name>A0A1H3DSQ1_9RHOB</name>
<evidence type="ECO:0000313" key="1">
    <source>
        <dbReference type="EMBL" id="SDX69367.1"/>
    </source>
</evidence>
<dbReference type="RefSeq" id="WP_074637709.1">
    <property type="nucleotide sequence ID" value="NZ_CP160849.1"/>
</dbReference>
<accession>A0A1H3DSQ1</accession>
<dbReference type="Proteomes" id="UP000183076">
    <property type="component" value="Unassembled WGS sequence"/>
</dbReference>
<evidence type="ECO:0000313" key="2">
    <source>
        <dbReference type="Proteomes" id="UP000183076"/>
    </source>
</evidence>
<dbReference type="GeneID" id="94022299"/>
<gene>
    <name evidence="1" type="ORF">SAMN04488041_11225</name>
</gene>
<evidence type="ECO:0008006" key="3">
    <source>
        <dbReference type="Google" id="ProtNLM"/>
    </source>
</evidence>
<protein>
    <recommendedName>
        <fullName evidence="3">Cthe-2314-like HEPN domain-containing protein</fullName>
    </recommendedName>
</protein>